<reference evidence="1 2" key="1">
    <citation type="submission" date="2018-06" db="EMBL/GenBank/DDBJ databases">
        <authorList>
            <consortium name="Pathogen Informatics"/>
            <person name="Doyle S."/>
        </authorList>
    </citation>
    <scope>NUCLEOTIDE SEQUENCE [LARGE SCALE GENOMIC DNA]</scope>
    <source>
        <strain evidence="1 2">NCTC11343</strain>
    </source>
</reference>
<organism evidence="1 2">
    <name type="scientific">Sphingobacterium multivorum</name>
    <dbReference type="NCBI Taxonomy" id="28454"/>
    <lineage>
        <taxon>Bacteria</taxon>
        <taxon>Pseudomonadati</taxon>
        <taxon>Bacteroidota</taxon>
        <taxon>Sphingobacteriia</taxon>
        <taxon>Sphingobacteriales</taxon>
        <taxon>Sphingobacteriaceae</taxon>
        <taxon>Sphingobacterium</taxon>
    </lineage>
</organism>
<evidence type="ECO:0000313" key="2">
    <source>
        <dbReference type="Proteomes" id="UP000251241"/>
    </source>
</evidence>
<protein>
    <recommendedName>
        <fullName evidence="3">Glycosyl transferase</fullName>
    </recommendedName>
</protein>
<dbReference type="RefSeq" id="WP_112375672.1">
    <property type="nucleotide sequence ID" value="NZ_CP069793.1"/>
</dbReference>
<dbReference type="EMBL" id="UAUU01000011">
    <property type="protein sequence ID" value="SPZ92083.1"/>
    <property type="molecule type" value="Genomic_DNA"/>
</dbReference>
<proteinExistence type="predicted"/>
<evidence type="ECO:0000313" key="1">
    <source>
        <dbReference type="EMBL" id="SPZ92083.1"/>
    </source>
</evidence>
<dbReference type="AlphaFoldDB" id="A0A2X2JK02"/>
<name>A0A2X2JK02_SPHMU</name>
<sequence length="221" mass="25384">MENNITIPTYIINIPERKDRLKHILAQFDGRNEFDVQVVEASVHTNGAIGLWMSICRVIQMAIESDEDVIILCEDDHQFTPYYETEKFLSAIYEAHRLGANFLLGGIIGGYSNMLPLQSGITWIDTFWGTQFVVVFRSFFETILAEPFSEEDVADGKFSEMTSNKFVMYPMISIQKEFGYSDITALYNVNGHLQHVIQSAIIRMDKIHEVYHSHPFDSVKQ</sequence>
<gene>
    <name evidence="1" type="ORF">NCTC11343_04137</name>
</gene>
<dbReference type="GeneID" id="97182100"/>
<dbReference type="Proteomes" id="UP000251241">
    <property type="component" value="Unassembled WGS sequence"/>
</dbReference>
<accession>A0A2X2JK02</accession>
<evidence type="ECO:0008006" key="3">
    <source>
        <dbReference type="Google" id="ProtNLM"/>
    </source>
</evidence>